<organism evidence="3 4">
    <name type="scientific">Emergencia timonensis</name>
    <dbReference type="NCBI Taxonomy" id="1776384"/>
    <lineage>
        <taxon>Bacteria</taxon>
        <taxon>Bacillati</taxon>
        <taxon>Bacillota</taxon>
        <taxon>Clostridia</taxon>
        <taxon>Peptostreptococcales</taxon>
        <taxon>Anaerovoracaceae</taxon>
        <taxon>Emergencia</taxon>
    </lineage>
</organism>
<evidence type="ECO:0000256" key="1">
    <source>
        <dbReference type="ARBA" id="ARBA00023125"/>
    </source>
</evidence>
<dbReference type="Proteomes" id="UP000284841">
    <property type="component" value="Unassembled WGS sequence"/>
</dbReference>
<dbReference type="PANTHER" id="PTHR46797">
    <property type="entry name" value="HTH-TYPE TRANSCRIPTIONAL REGULATOR"/>
    <property type="match status" value="1"/>
</dbReference>
<gene>
    <name evidence="3" type="ORF">DW099_04860</name>
</gene>
<dbReference type="InterPro" id="IPR010982">
    <property type="entry name" value="Lambda_DNA-bd_dom_sf"/>
</dbReference>
<evidence type="ECO:0000259" key="2">
    <source>
        <dbReference type="PROSITE" id="PS50943"/>
    </source>
</evidence>
<proteinExistence type="predicted"/>
<dbReference type="InterPro" id="IPR050807">
    <property type="entry name" value="TransReg_Diox_bact_type"/>
</dbReference>
<dbReference type="InterPro" id="IPR001387">
    <property type="entry name" value="Cro/C1-type_HTH"/>
</dbReference>
<keyword evidence="4" id="KW-1185">Reference proteome</keyword>
<reference evidence="3 4" key="1">
    <citation type="submission" date="2018-08" db="EMBL/GenBank/DDBJ databases">
        <title>A genome reference for cultivated species of the human gut microbiota.</title>
        <authorList>
            <person name="Zou Y."/>
            <person name="Xue W."/>
            <person name="Luo G."/>
        </authorList>
    </citation>
    <scope>NUCLEOTIDE SEQUENCE [LARGE SCALE GENOMIC DNA]</scope>
    <source>
        <strain evidence="3 4">AM07-24</strain>
    </source>
</reference>
<keyword evidence="1" id="KW-0238">DNA-binding</keyword>
<sequence>MELDYRLIGERVKIARKNQEMTQEELAEKTNLSTTHISCIENGRTKLSIQSLIDISNTLEVSTDWLLQGNLKATKSVNIHEIVNILNDCSNEDAVKLVELLRAVKNIVI</sequence>
<dbReference type="GO" id="GO:0005829">
    <property type="term" value="C:cytosol"/>
    <property type="evidence" value="ECO:0007669"/>
    <property type="project" value="TreeGrafter"/>
</dbReference>
<dbReference type="GO" id="GO:0003677">
    <property type="term" value="F:DNA binding"/>
    <property type="evidence" value="ECO:0007669"/>
    <property type="project" value="UniProtKB-KW"/>
</dbReference>
<dbReference type="STRING" id="1776384.GCA_900086585_03261"/>
<dbReference type="Pfam" id="PF01381">
    <property type="entry name" value="HTH_3"/>
    <property type="match status" value="1"/>
</dbReference>
<protein>
    <submittedName>
        <fullName evidence="3">XRE family transcriptional regulator</fullName>
    </submittedName>
</protein>
<name>A0A415E7X8_9FIRM</name>
<dbReference type="OrthoDB" id="1651614at2"/>
<accession>A0A415E7X8</accession>
<evidence type="ECO:0000313" key="3">
    <source>
        <dbReference type="EMBL" id="RHJ89896.1"/>
    </source>
</evidence>
<dbReference type="GeneID" id="83005567"/>
<dbReference type="SUPFAM" id="SSF47413">
    <property type="entry name" value="lambda repressor-like DNA-binding domains"/>
    <property type="match status" value="1"/>
</dbReference>
<dbReference type="PROSITE" id="PS50943">
    <property type="entry name" value="HTH_CROC1"/>
    <property type="match status" value="1"/>
</dbReference>
<dbReference type="Gene3D" id="1.10.260.40">
    <property type="entry name" value="lambda repressor-like DNA-binding domains"/>
    <property type="match status" value="1"/>
</dbReference>
<dbReference type="GO" id="GO:0003700">
    <property type="term" value="F:DNA-binding transcription factor activity"/>
    <property type="evidence" value="ECO:0007669"/>
    <property type="project" value="TreeGrafter"/>
</dbReference>
<dbReference type="AlphaFoldDB" id="A0A415E7X8"/>
<dbReference type="CDD" id="cd00093">
    <property type="entry name" value="HTH_XRE"/>
    <property type="match status" value="1"/>
</dbReference>
<dbReference type="SMART" id="SM00530">
    <property type="entry name" value="HTH_XRE"/>
    <property type="match status" value="1"/>
</dbReference>
<dbReference type="RefSeq" id="WP_067540920.1">
    <property type="nucleotide sequence ID" value="NZ_AP025567.1"/>
</dbReference>
<evidence type="ECO:0000313" key="4">
    <source>
        <dbReference type="Proteomes" id="UP000284841"/>
    </source>
</evidence>
<feature type="domain" description="HTH cro/C1-type" evidence="2">
    <location>
        <begin position="12"/>
        <end position="66"/>
    </location>
</feature>
<dbReference type="EMBL" id="QRMS01000001">
    <property type="protein sequence ID" value="RHJ89896.1"/>
    <property type="molecule type" value="Genomic_DNA"/>
</dbReference>
<comment type="caution">
    <text evidence="3">The sequence shown here is derived from an EMBL/GenBank/DDBJ whole genome shotgun (WGS) entry which is preliminary data.</text>
</comment>
<dbReference type="PANTHER" id="PTHR46797:SF1">
    <property type="entry name" value="METHYLPHOSPHONATE SYNTHASE"/>
    <property type="match status" value="1"/>
</dbReference>